<dbReference type="STRING" id="4540.A0A3L6T774"/>
<proteinExistence type="predicted"/>
<dbReference type="AlphaFoldDB" id="A0A3L6T774"/>
<name>A0A3L6T774_PANMI</name>
<dbReference type="EMBL" id="PQIB02000002">
    <property type="protein sequence ID" value="RLN34042.1"/>
    <property type="molecule type" value="Genomic_DNA"/>
</dbReference>
<feature type="domain" description="Alpha/beta hydrolase fold-3" evidence="2">
    <location>
        <begin position="152"/>
        <end position="206"/>
    </location>
</feature>
<accession>A0A3L6T774</accession>
<keyword evidence="4" id="KW-1185">Reference proteome</keyword>
<evidence type="ECO:0000313" key="4">
    <source>
        <dbReference type="Proteomes" id="UP000275267"/>
    </source>
</evidence>
<dbReference type="OrthoDB" id="408631at2759"/>
<evidence type="ECO:0000259" key="2">
    <source>
        <dbReference type="Pfam" id="PF07859"/>
    </source>
</evidence>
<dbReference type="InterPro" id="IPR013094">
    <property type="entry name" value="AB_hydrolase_3"/>
</dbReference>
<evidence type="ECO:0000313" key="3">
    <source>
        <dbReference type="EMBL" id="RLN34042.1"/>
    </source>
</evidence>
<comment type="caution">
    <text evidence="3">The sequence shown here is derived from an EMBL/GenBank/DDBJ whole genome shotgun (WGS) entry which is preliminary data.</text>
</comment>
<dbReference type="InterPro" id="IPR029058">
    <property type="entry name" value="AB_hydrolase_fold"/>
</dbReference>
<organism evidence="3 4">
    <name type="scientific">Panicum miliaceum</name>
    <name type="common">Proso millet</name>
    <name type="synonym">Broomcorn millet</name>
    <dbReference type="NCBI Taxonomy" id="4540"/>
    <lineage>
        <taxon>Eukaryota</taxon>
        <taxon>Viridiplantae</taxon>
        <taxon>Streptophyta</taxon>
        <taxon>Embryophyta</taxon>
        <taxon>Tracheophyta</taxon>
        <taxon>Spermatophyta</taxon>
        <taxon>Magnoliopsida</taxon>
        <taxon>Liliopsida</taxon>
        <taxon>Poales</taxon>
        <taxon>Poaceae</taxon>
        <taxon>PACMAD clade</taxon>
        <taxon>Panicoideae</taxon>
        <taxon>Panicodae</taxon>
        <taxon>Paniceae</taxon>
        <taxon>Panicinae</taxon>
        <taxon>Panicum</taxon>
        <taxon>Panicum sect. Panicum</taxon>
    </lineage>
</organism>
<dbReference type="Pfam" id="PF07859">
    <property type="entry name" value="Abhydrolase_3"/>
    <property type="match status" value="1"/>
</dbReference>
<feature type="region of interest" description="Disordered" evidence="1">
    <location>
        <begin position="203"/>
        <end position="246"/>
    </location>
</feature>
<dbReference type="Gene3D" id="3.40.50.1820">
    <property type="entry name" value="alpha/beta hydrolase"/>
    <property type="match status" value="1"/>
</dbReference>
<dbReference type="PANTHER" id="PTHR23024">
    <property type="entry name" value="ARYLACETAMIDE DEACETYLASE"/>
    <property type="match status" value="1"/>
</dbReference>
<dbReference type="Proteomes" id="UP000275267">
    <property type="component" value="Unassembled WGS sequence"/>
</dbReference>
<evidence type="ECO:0000256" key="1">
    <source>
        <dbReference type="SAM" id="MobiDB-lite"/>
    </source>
</evidence>
<gene>
    <name evidence="3" type="ORF">C2845_PM03G36730</name>
</gene>
<reference evidence="4" key="1">
    <citation type="journal article" date="2019" name="Nat. Commun.">
        <title>The genome of broomcorn millet.</title>
        <authorList>
            <person name="Zou C."/>
            <person name="Miki D."/>
            <person name="Li D."/>
            <person name="Tang Q."/>
            <person name="Xiao L."/>
            <person name="Rajput S."/>
            <person name="Deng P."/>
            <person name="Jia W."/>
            <person name="Huang R."/>
            <person name="Zhang M."/>
            <person name="Sun Y."/>
            <person name="Hu J."/>
            <person name="Fu X."/>
            <person name="Schnable P.S."/>
            <person name="Li F."/>
            <person name="Zhang H."/>
            <person name="Feng B."/>
            <person name="Zhu X."/>
            <person name="Liu R."/>
            <person name="Schnable J.C."/>
            <person name="Zhu J.-K."/>
            <person name="Zhang H."/>
        </authorList>
    </citation>
    <scope>NUCLEOTIDE SEQUENCE [LARGE SCALE GENOMIC DNA]</scope>
</reference>
<dbReference type="GO" id="GO:0016787">
    <property type="term" value="F:hydrolase activity"/>
    <property type="evidence" value="ECO:0007669"/>
    <property type="project" value="InterPro"/>
</dbReference>
<dbReference type="PANTHER" id="PTHR23024:SF192">
    <property type="entry name" value="OS09G0455500 PROTEIN"/>
    <property type="match status" value="1"/>
</dbReference>
<protein>
    <recommendedName>
        <fullName evidence="2">Alpha/beta hydrolase fold-3 domain-containing protein</fullName>
    </recommendedName>
</protein>
<dbReference type="SUPFAM" id="SSF53474">
    <property type="entry name" value="alpha/beta-Hydrolases"/>
    <property type="match status" value="1"/>
</dbReference>
<dbReference type="PROSITE" id="PS51257">
    <property type="entry name" value="PROKAR_LIPOPROTEIN"/>
    <property type="match status" value="1"/>
</dbReference>
<dbReference type="InterPro" id="IPR050466">
    <property type="entry name" value="Carboxylest/Gibb_receptor"/>
</dbReference>
<sequence>MRAAQRICGIHQSTTNALSGSSCQPATAGSQLPGYRTNDREAGKRMIEHRTRQQRTLVTAQLRDLMCRICCSLRATDSGSKEIAFDCSSFRLYMDGRVDRNPHRTETMPAGFDADTGVDSKDVVIDAATGATVRLYLPPLQGAATTTKLPILVFFHGGYFIVGSATEPMYHRYVNTLVARARVVAVSVEYRLAPEHPLPAAYDDSWPRSSGRCPARTRGSPTAATSAASSWSASAPAGTSSTTWQSPWARAACRASNHHS</sequence>
<feature type="compositionally biased region" description="Low complexity" evidence="1">
    <location>
        <begin position="216"/>
        <end position="244"/>
    </location>
</feature>